<dbReference type="STRING" id="139420.A0A371DM64"/>
<accession>A0A371DM64</accession>
<reference evidence="2 3" key="1">
    <citation type="journal article" date="2018" name="Biotechnol. Biofuels">
        <title>Integrative visual omics of the white-rot fungus Polyporus brumalis exposes the biotechnological potential of its oxidative enzymes for delignifying raw plant biomass.</title>
        <authorList>
            <person name="Miyauchi S."/>
            <person name="Rancon A."/>
            <person name="Drula E."/>
            <person name="Hage H."/>
            <person name="Chaduli D."/>
            <person name="Favel A."/>
            <person name="Grisel S."/>
            <person name="Henrissat B."/>
            <person name="Herpoel-Gimbert I."/>
            <person name="Ruiz-Duenas F.J."/>
            <person name="Chevret D."/>
            <person name="Hainaut M."/>
            <person name="Lin J."/>
            <person name="Wang M."/>
            <person name="Pangilinan J."/>
            <person name="Lipzen A."/>
            <person name="Lesage-Meessen L."/>
            <person name="Navarro D."/>
            <person name="Riley R."/>
            <person name="Grigoriev I.V."/>
            <person name="Zhou S."/>
            <person name="Raouche S."/>
            <person name="Rosso M.N."/>
        </authorList>
    </citation>
    <scope>NUCLEOTIDE SEQUENCE [LARGE SCALE GENOMIC DNA]</scope>
    <source>
        <strain evidence="2 3">BRFM 1820</strain>
    </source>
</reference>
<keyword evidence="3" id="KW-1185">Reference proteome</keyword>
<dbReference type="Proteomes" id="UP000256964">
    <property type="component" value="Unassembled WGS sequence"/>
</dbReference>
<feature type="region of interest" description="Disordered" evidence="1">
    <location>
        <begin position="424"/>
        <end position="483"/>
    </location>
</feature>
<gene>
    <name evidence="2" type="ORF">OH76DRAFT_1479420</name>
</gene>
<organism evidence="2 3">
    <name type="scientific">Lentinus brumalis</name>
    <dbReference type="NCBI Taxonomy" id="2498619"/>
    <lineage>
        <taxon>Eukaryota</taxon>
        <taxon>Fungi</taxon>
        <taxon>Dikarya</taxon>
        <taxon>Basidiomycota</taxon>
        <taxon>Agaricomycotina</taxon>
        <taxon>Agaricomycetes</taxon>
        <taxon>Polyporales</taxon>
        <taxon>Polyporaceae</taxon>
        <taxon>Lentinus</taxon>
    </lineage>
</organism>
<evidence type="ECO:0000313" key="3">
    <source>
        <dbReference type="Proteomes" id="UP000256964"/>
    </source>
</evidence>
<evidence type="ECO:0000256" key="1">
    <source>
        <dbReference type="SAM" id="MobiDB-lite"/>
    </source>
</evidence>
<feature type="region of interest" description="Disordered" evidence="1">
    <location>
        <begin position="1"/>
        <end position="65"/>
    </location>
</feature>
<dbReference type="AlphaFoldDB" id="A0A371DM64"/>
<feature type="compositionally biased region" description="Polar residues" evidence="1">
    <location>
        <begin position="431"/>
        <end position="440"/>
    </location>
</feature>
<dbReference type="EMBL" id="KZ857386">
    <property type="protein sequence ID" value="RDX53620.1"/>
    <property type="molecule type" value="Genomic_DNA"/>
</dbReference>
<dbReference type="OrthoDB" id="2748896at2759"/>
<protein>
    <submittedName>
        <fullName evidence="2">Uncharacterized protein</fullName>
    </submittedName>
</protein>
<evidence type="ECO:0000313" key="2">
    <source>
        <dbReference type="EMBL" id="RDX53620.1"/>
    </source>
</evidence>
<feature type="compositionally biased region" description="Basic and acidic residues" evidence="1">
    <location>
        <begin position="19"/>
        <end position="30"/>
    </location>
</feature>
<name>A0A371DM64_9APHY</name>
<proteinExistence type="predicted"/>
<feature type="compositionally biased region" description="Basic and acidic residues" evidence="1">
    <location>
        <begin position="38"/>
        <end position="48"/>
    </location>
</feature>
<feature type="compositionally biased region" description="Basic residues" evidence="1">
    <location>
        <begin position="471"/>
        <end position="483"/>
    </location>
</feature>
<sequence>MPASTSSAPAVTPGQPATHSDEHRQKRGRTEAAGAEQITKEKSAERKRKEPARRPPPLIGPQPFRFVAPLPRAHAQPDMSLSLPIKIYDPKDFENLPTAIDENPHILKTRRGEPPAIPTIKYMSFTDAAFHAAAIPEFKLHGNIADSQLEALSKQATPPLWIIPHGGGYRMLKRAPKQVDEILDLIRTFVYDVHGDGKPDVSILKPIPKNASDRKRFGQPYVLILILGEQEEALRKYLLWQQVFSVHPTLSFSVHESSPGQPWQIMVLTGEEGAVVDSTEAKQAVLTAIRTVLWSSRDYCVFAAPLVASNWNRTGNMAKLAKESTDSLDIDCVRAELSGSEKLTPAYLVYAKPITNQRGSYQRWVSFFTAPGEYYRGVHQLKVNQARVECKLCKEATHCAADCPLPASPEWQGPTVEDIYQKSKETDDDNPATSSFTLPSEQAAAIWRNVPRRGEPSRSGAKGYSPTKKGQPGKKKDSRPKRR</sequence>